<keyword evidence="13" id="KW-1185">Reference proteome</keyword>
<sequence>MVLCKFYQQGACRFGSKCHNEHFEIKQVVKTDVEGAINGKQWPFSCYGPFKDKPCLPNFIEDQSFEEIRLMCYEAKQKNYFEQFHQQFLKEAMDVNSKMKALLQFTPEIVNVICKVYDVAVETTKSNNPFGLGGNVGAVNTSSLFAKPVLGPSTSTSMFGTGSGANATNAFAVSNTNGSIFGGTATNLSTGNNIFGGQTQTSIFGQSNKSTNSIFGGGNASNQNQGSLFNQAQPLAGSGNVFNQQQTQQSSPGFALFGQAAQQSVQGSSFFNQSQPSQPTTSVFGQALAPQQQNTNPFTQAANQSGQSLFASQSNGGQNLFTQAVQQQPMQPIAGQTGFTQPNIFGQTVQQQQPVQNTAPFMQSATLSQQQQQQQQTLGPFQQVVTQTSEPQMAPQPLGTSLYSRLEDLTAEEIEAFKADSFLPGKIPFNPPPKELIN</sequence>
<dbReference type="PANTHER" id="PTHR46527:SF1">
    <property type="entry name" value="NUCLEOPORIN NUP42"/>
    <property type="match status" value="1"/>
</dbReference>
<dbReference type="Pfam" id="PF18044">
    <property type="entry name" value="zf-CCCH_4"/>
    <property type="match status" value="1"/>
</dbReference>
<comment type="function">
    <text evidence="6">Required for the export of mRNAs containing poly(A) tails from the nucleus into the cytoplasm.</text>
</comment>
<keyword evidence="3 9" id="KW-0863">Zinc-finger</keyword>
<dbReference type="InterPro" id="IPR051767">
    <property type="entry name" value="Nucleoporin_NUP42"/>
</dbReference>
<feature type="domain" description="C3H1-type" evidence="11">
    <location>
        <begin position="1"/>
        <end position="25"/>
    </location>
</feature>
<evidence type="ECO:0000313" key="13">
    <source>
        <dbReference type="Proteomes" id="UP000092445"/>
    </source>
</evidence>
<protein>
    <recommendedName>
        <fullName evidence="7">Nucleoporin NUP42</fullName>
    </recommendedName>
    <alternativeName>
        <fullName evidence="8">Nucleoporin-like protein 2</fullName>
    </alternativeName>
</protein>
<feature type="zinc finger region" description="C3H1-type" evidence="9">
    <location>
        <begin position="1"/>
        <end position="25"/>
    </location>
</feature>
<reference evidence="12" key="2">
    <citation type="submission" date="2020-05" db="UniProtKB">
        <authorList>
            <consortium name="EnsemblMetazoa"/>
        </authorList>
    </citation>
    <scope>IDENTIFICATION</scope>
    <source>
        <strain evidence="12">IAEA</strain>
    </source>
</reference>
<dbReference type="AlphaFoldDB" id="A0A1A9Z545"/>
<dbReference type="STRING" id="7398.A0A1A9Z545"/>
<evidence type="ECO:0000256" key="6">
    <source>
        <dbReference type="ARBA" id="ARBA00037262"/>
    </source>
</evidence>
<evidence type="ECO:0000259" key="11">
    <source>
        <dbReference type="PROSITE" id="PS50103"/>
    </source>
</evidence>
<evidence type="ECO:0000256" key="4">
    <source>
        <dbReference type="ARBA" id="ARBA00022833"/>
    </source>
</evidence>
<dbReference type="VEuPathDB" id="VectorBase:GPAI004206"/>
<proteinExistence type="predicted"/>
<evidence type="ECO:0000256" key="7">
    <source>
        <dbReference type="ARBA" id="ARBA00039886"/>
    </source>
</evidence>
<reference evidence="13" key="1">
    <citation type="submission" date="2014-03" db="EMBL/GenBank/DDBJ databases">
        <authorList>
            <person name="Aksoy S."/>
            <person name="Warren W."/>
            <person name="Wilson R.K."/>
        </authorList>
    </citation>
    <scope>NUCLEOTIDE SEQUENCE [LARGE SCALE GENOMIC DNA]</scope>
    <source>
        <strain evidence="13">IAEA</strain>
    </source>
</reference>
<evidence type="ECO:0000256" key="8">
    <source>
        <dbReference type="ARBA" id="ARBA00042384"/>
    </source>
</evidence>
<dbReference type="InterPro" id="IPR000571">
    <property type="entry name" value="Znf_CCCH"/>
</dbReference>
<evidence type="ECO:0000256" key="2">
    <source>
        <dbReference type="ARBA" id="ARBA00022723"/>
    </source>
</evidence>
<evidence type="ECO:0000256" key="5">
    <source>
        <dbReference type="ARBA" id="ARBA00023242"/>
    </source>
</evidence>
<dbReference type="PANTHER" id="PTHR46527">
    <property type="entry name" value="NUCLEOPORIN-LIKE PROTEIN 2"/>
    <property type="match status" value="1"/>
</dbReference>
<evidence type="ECO:0000256" key="9">
    <source>
        <dbReference type="PROSITE-ProRule" id="PRU00723"/>
    </source>
</evidence>
<name>A0A1A9Z545_GLOPL</name>
<dbReference type="GO" id="GO:0008270">
    <property type="term" value="F:zinc ion binding"/>
    <property type="evidence" value="ECO:0007669"/>
    <property type="project" value="UniProtKB-KW"/>
</dbReference>
<evidence type="ECO:0000256" key="3">
    <source>
        <dbReference type="ARBA" id="ARBA00022771"/>
    </source>
</evidence>
<evidence type="ECO:0000256" key="1">
    <source>
        <dbReference type="ARBA" id="ARBA00004335"/>
    </source>
</evidence>
<feature type="region of interest" description="Disordered" evidence="10">
    <location>
        <begin position="214"/>
        <end position="238"/>
    </location>
</feature>
<evidence type="ECO:0000313" key="12">
    <source>
        <dbReference type="EnsemblMetazoa" id="GPAI004206-PA"/>
    </source>
</evidence>
<dbReference type="InterPro" id="IPR041367">
    <property type="entry name" value="Znf-CCCH_4"/>
</dbReference>
<evidence type="ECO:0000256" key="10">
    <source>
        <dbReference type="SAM" id="MobiDB-lite"/>
    </source>
</evidence>
<keyword evidence="5" id="KW-0539">Nucleus</keyword>
<dbReference type="PROSITE" id="PS50103">
    <property type="entry name" value="ZF_C3H1"/>
    <property type="match status" value="1"/>
</dbReference>
<accession>A0A1A9Z545</accession>
<comment type="subcellular location">
    <subcellularLocation>
        <location evidence="1">Nucleus membrane</location>
        <topology evidence="1">Peripheral membrane protein</topology>
        <orientation evidence="1">Cytoplasmic side</orientation>
    </subcellularLocation>
</comment>
<keyword evidence="4 9" id="KW-0862">Zinc</keyword>
<dbReference type="GO" id="GO:0031965">
    <property type="term" value="C:nuclear membrane"/>
    <property type="evidence" value="ECO:0007669"/>
    <property type="project" value="UniProtKB-SubCell"/>
</dbReference>
<organism evidence="12 13">
    <name type="scientific">Glossina pallidipes</name>
    <name type="common">Tsetse fly</name>
    <dbReference type="NCBI Taxonomy" id="7398"/>
    <lineage>
        <taxon>Eukaryota</taxon>
        <taxon>Metazoa</taxon>
        <taxon>Ecdysozoa</taxon>
        <taxon>Arthropoda</taxon>
        <taxon>Hexapoda</taxon>
        <taxon>Insecta</taxon>
        <taxon>Pterygota</taxon>
        <taxon>Neoptera</taxon>
        <taxon>Endopterygota</taxon>
        <taxon>Diptera</taxon>
        <taxon>Brachycera</taxon>
        <taxon>Muscomorpha</taxon>
        <taxon>Hippoboscoidea</taxon>
        <taxon>Glossinidae</taxon>
        <taxon>Glossina</taxon>
    </lineage>
</organism>
<dbReference type="EnsemblMetazoa" id="GPAI004206-RA">
    <property type="protein sequence ID" value="GPAI004206-PA"/>
    <property type="gene ID" value="GPAI004206"/>
</dbReference>
<dbReference type="Proteomes" id="UP000092445">
    <property type="component" value="Unassembled WGS sequence"/>
</dbReference>
<keyword evidence="2 9" id="KW-0479">Metal-binding</keyword>